<keyword evidence="8" id="KW-1185">Reference proteome</keyword>
<dbReference type="Proteomes" id="UP000609323">
    <property type="component" value="Unassembled WGS sequence"/>
</dbReference>
<dbReference type="Pfam" id="PF00916">
    <property type="entry name" value="Sulfate_transp"/>
    <property type="match status" value="2"/>
</dbReference>
<dbReference type="PANTHER" id="PTHR43310">
    <property type="entry name" value="SULFATE TRANSPORTER YBAR-RELATED"/>
    <property type="match status" value="1"/>
</dbReference>
<proteinExistence type="predicted"/>
<feature type="transmembrane region" description="Helical" evidence="5">
    <location>
        <begin position="66"/>
        <end position="83"/>
    </location>
</feature>
<evidence type="ECO:0000256" key="1">
    <source>
        <dbReference type="ARBA" id="ARBA00004141"/>
    </source>
</evidence>
<dbReference type="InterPro" id="IPR052706">
    <property type="entry name" value="Membrane-Transporter-like"/>
</dbReference>
<dbReference type="InterPro" id="IPR002645">
    <property type="entry name" value="STAS_dom"/>
</dbReference>
<dbReference type="EMBL" id="BMHF01000004">
    <property type="protein sequence ID" value="GGA32376.1"/>
    <property type="molecule type" value="Genomic_DNA"/>
</dbReference>
<feature type="transmembrane region" description="Helical" evidence="5">
    <location>
        <begin position="89"/>
        <end position="107"/>
    </location>
</feature>
<dbReference type="PANTHER" id="PTHR43310:SF1">
    <property type="entry name" value="SULFATE TRANSPORTER YBAR-RELATED"/>
    <property type="match status" value="1"/>
</dbReference>
<dbReference type="InterPro" id="IPR036513">
    <property type="entry name" value="STAS_dom_sf"/>
</dbReference>
<dbReference type="SUPFAM" id="SSF52091">
    <property type="entry name" value="SpoIIaa-like"/>
    <property type="match status" value="1"/>
</dbReference>
<evidence type="ECO:0000256" key="5">
    <source>
        <dbReference type="SAM" id="Phobius"/>
    </source>
</evidence>
<sequence>MFFTQLKKHWLSNTRIDLLSGMTVALALIPEAIAFSIVAGVSPMVGLYASITMAIIISLAGGRPGMISAATGAIALLVTGLVKDHGVEYLFAAAVLAGVIQIILGVLKLGRFITFVPQPVMTGFVNALAILIFMAQLTHFKGQGWVMYALVALTLVIIYVLPRITKAVPPALVAIVIVSILTITLHLDVYKVGDMGALSRDLPTFHLPNIPFTWETFMIILPYSVSMAFVGLLESLMTAMLIDDLTDTSSNKNREMRGQGVANIVTGFFGGMGGCAMIGQSMINIKSGGRTRLSTLVSGVFLMILLALLGDIVKQIPMAALVGVMIVVCIGTFDWKSLTTLNKIPLADAIVMVVTVIVVVATDNLSIGVAVGVVLSSVVFAWKMAVVRLAAAAAEDGSKVYTVSGQMFFGTMHHFVNSFHVAEDPDRITIDFSRTHIWDQSAVNGIARVIEKYRQQGKEVSIKGLNAESKALVERIGLAGAGGH</sequence>
<dbReference type="PROSITE" id="PS50801">
    <property type="entry name" value="STAS"/>
    <property type="match status" value="1"/>
</dbReference>
<comment type="subcellular location">
    <subcellularLocation>
        <location evidence="1">Membrane</location>
        <topology evidence="1">Multi-pass membrane protein</topology>
    </subcellularLocation>
</comment>
<dbReference type="PROSITE" id="PS01130">
    <property type="entry name" value="SLC26A"/>
    <property type="match status" value="1"/>
</dbReference>
<evidence type="ECO:0000313" key="8">
    <source>
        <dbReference type="Proteomes" id="UP000609323"/>
    </source>
</evidence>
<dbReference type="Gene3D" id="3.30.750.24">
    <property type="entry name" value="STAS domain"/>
    <property type="match status" value="1"/>
</dbReference>
<dbReference type="InterPro" id="IPR011547">
    <property type="entry name" value="SLC26A/SulP_dom"/>
</dbReference>
<keyword evidence="3 5" id="KW-1133">Transmembrane helix</keyword>
<feature type="transmembrane region" description="Helical" evidence="5">
    <location>
        <begin position="168"/>
        <end position="187"/>
    </location>
</feature>
<evidence type="ECO:0000256" key="4">
    <source>
        <dbReference type="ARBA" id="ARBA00023136"/>
    </source>
</evidence>
<reference evidence="8" key="1">
    <citation type="journal article" date="2019" name="Int. J. Syst. Evol. Microbiol.">
        <title>The Global Catalogue of Microorganisms (GCM) 10K type strain sequencing project: providing services to taxonomists for standard genome sequencing and annotation.</title>
        <authorList>
            <consortium name="The Broad Institute Genomics Platform"/>
            <consortium name="The Broad Institute Genome Sequencing Center for Infectious Disease"/>
            <person name="Wu L."/>
            <person name="Ma J."/>
        </authorList>
    </citation>
    <scope>NUCLEOTIDE SEQUENCE [LARGE SCALE GENOMIC DNA]</scope>
    <source>
        <strain evidence="8">CGMCC 1.15044</strain>
    </source>
</reference>
<feature type="transmembrane region" description="Helical" evidence="5">
    <location>
        <begin position="316"/>
        <end position="333"/>
    </location>
</feature>
<dbReference type="Pfam" id="PF01740">
    <property type="entry name" value="STAS"/>
    <property type="match status" value="1"/>
</dbReference>
<feature type="transmembrane region" description="Helical" evidence="5">
    <location>
        <begin position="349"/>
        <end position="382"/>
    </location>
</feature>
<dbReference type="CDD" id="cd07042">
    <property type="entry name" value="STAS_SulP_like_sulfate_transporter"/>
    <property type="match status" value="1"/>
</dbReference>
<keyword evidence="2 5" id="KW-0812">Transmembrane</keyword>
<feature type="transmembrane region" description="Helical" evidence="5">
    <location>
        <begin position="217"/>
        <end position="239"/>
    </location>
</feature>
<dbReference type="RefSeq" id="WP_229752588.1">
    <property type="nucleotide sequence ID" value="NZ_BMHF01000004.1"/>
</dbReference>
<evidence type="ECO:0000256" key="2">
    <source>
        <dbReference type="ARBA" id="ARBA00022692"/>
    </source>
</evidence>
<feature type="transmembrane region" description="Helical" evidence="5">
    <location>
        <begin position="119"/>
        <end position="139"/>
    </location>
</feature>
<evidence type="ECO:0000259" key="6">
    <source>
        <dbReference type="PROSITE" id="PS50801"/>
    </source>
</evidence>
<feature type="domain" description="STAS" evidence="6">
    <location>
        <begin position="388"/>
        <end position="484"/>
    </location>
</feature>
<protein>
    <submittedName>
        <fullName evidence="7">Sulfate transporter YbaR</fullName>
    </submittedName>
</protein>
<feature type="transmembrane region" description="Helical" evidence="5">
    <location>
        <begin position="291"/>
        <end position="309"/>
    </location>
</feature>
<comment type="caution">
    <text evidence="7">The sequence shown here is derived from an EMBL/GenBank/DDBJ whole genome shotgun (WGS) entry which is preliminary data.</text>
</comment>
<organism evidence="7 8">
    <name type="scientific">Paenibacillus physcomitrellae</name>
    <dbReference type="NCBI Taxonomy" id="1619311"/>
    <lineage>
        <taxon>Bacteria</taxon>
        <taxon>Bacillati</taxon>
        <taxon>Bacillota</taxon>
        <taxon>Bacilli</taxon>
        <taxon>Bacillales</taxon>
        <taxon>Paenibacillaceae</taxon>
        <taxon>Paenibacillus</taxon>
    </lineage>
</organism>
<evidence type="ECO:0000313" key="7">
    <source>
        <dbReference type="EMBL" id="GGA32376.1"/>
    </source>
</evidence>
<keyword evidence="4 5" id="KW-0472">Membrane</keyword>
<dbReference type="InterPro" id="IPR018045">
    <property type="entry name" value="S04_transporter_CS"/>
</dbReference>
<feature type="transmembrane region" description="Helical" evidence="5">
    <location>
        <begin position="260"/>
        <end position="279"/>
    </location>
</feature>
<accession>A0ABQ1FWL1</accession>
<feature type="transmembrane region" description="Helical" evidence="5">
    <location>
        <begin position="145"/>
        <end position="161"/>
    </location>
</feature>
<gene>
    <name evidence="7" type="primary">ybaR</name>
    <name evidence="7" type="ORF">GCM10010917_16830</name>
</gene>
<name>A0ABQ1FWL1_9BACL</name>
<evidence type="ECO:0000256" key="3">
    <source>
        <dbReference type="ARBA" id="ARBA00022989"/>
    </source>
</evidence>